<dbReference type="GO" id="GO:0007606">
    <property type="term" value="P:sensory perception of chemical stimulus"/>
    <property type="evidence" value="ECO:0007669"/>
    <property type="project" value="UniProtKB-UniRule"/>
</dbReference>
<protein>
    <recommendedName>
        <fullName evidence="6">Serpentine receptor class gamma</fullName>
    </recommendedName>
</protein>
<feature type="transmembrane region" description="Helical" evidence="6">
    <location>
        <begin position="97"/>
        <end position="119"/>
    </location>
</feature>
<dbReference type="GO" id="GO:0016020">
    <property type="term" value="C:membrane"/>
    <property type="evidence" value="ECO:0007669"/>
    <property type="project" value="UniProtKB-SubCell"/>
</dbReference>
<sequence length="221" mass="24819">IFGFLGYTTIHASFLFGIFLALNRFLAIARVSLFRKWNQNYVRVAVALTYPVPLLFGARLLIWRPYLFCFDGKAGPIFLFYTPPMGDFTEIFESAMVVYYLLCCTVEIVFNGATLSAIVGKKFFERSAAKRRAEIGLYVTTLSSFALSILYASAQVCIQFFPLSTAALFALSGSSILFDLITLSSVYFLLSFSPAIRRYVFSLKSSYKVTSTRKQPTSSLK</sequence>
<evidence type="ECO:0000313" key="7">
    <source>
        <dbReference type="EMBL" id="GMS86758.1"/>
    </source>
</evidence>
<evidence type="ECO:0000256" key="6">
    <source>
        <dbReference type="RuleBase" id="RU280813"/>
    </source>
</evidence>
<feature type="transmembrane region" description="Helical" evidence="6">
    <location>
        <begin position="41"/>
        <end position="62"/>
    </location>
</feature>
<organism evidence="7 8">
    <name type="scientific">Pristionchus entomophagus</name>
    <dbReference type="NCBI Taxonomy" id="358040"/>
    <lineage>
        <taxon>Eukaryota</taxon>
        <taxon>Metazoa</taxon>
        <taxon>Ecdysozoa</taxon>
        <taxon>Nematoda</taxon>
        <taxon>Chromadorea</taxon>
        <taxon>Rhabditida</taxon>
        <taxon>Rhabditina</taxon>
        <taxon>Diplogasteromorpha</taxon>
        <taxon>Diplogasteroidea</taxon>
        <taxon>Neodiplogasteridae</taxon>
        <taxon>Pristionchus</taxon>
    </lineage>
</organism>
<name>A0AAV5T1Q2_9BILA</name>
<dbReference type="Proteomes" id="UP001432027">
    <property type="component" value="Unassembled WGS sequence"/>
</dbReference>
<keyword evidence="8" id="KW-1185">Reference proteome</keyword>
<proteinExistence type="inferred from homology"/>
<dbReference type="PANTHER" id="PTHR31627:SF16">
    <property type="entry name" value="SERPENTINE RECEPTOR CLASS GAMMA-69"/>
    <property type="match status" value="1"/>
</dbReference>
<dbReference type="PANTHER" id="PTHR31627">
    <property type="entry name" value="SERPENTINE RECEPTOR CLASS GAMMA-RELATED"/>
    <property type="match status" value="1"/>
</dbReference>
<keyword evidence="5 6" id="KW-0472">Membrane</keyword>
<evidence type="ECO:0000256" key="3">
    <source>
        <dbReference type="ARBA" id="ARBA00022692"/>
    </source>
</evidence>
<comment type="subcellular location">
    <subcellularLocation>
        <location evidence="1">Membrane</location>
        <topology evidence="1">Multi-pass membrane protein</topology>
    </subcellularLocation>
</comment>
<comment type="caution">
    <text evidence="7">The sequence shown here is derived from an EMBL/GenBank/DDBJ whole genome shotgun (WGS) entry which is preliminary data.</text>
</comment>
<evidence type="ECO:0000256" key="1">
    <source>
        <dbReference type="ARBA" id="ARBA00004141"/>
    </source>
</evidence>
<evidence type="ECO:0000256" key="4">
    <source>
        <dbReference type="ARBA" id="ARBA00022989"/>
    </source>
</evidence>
<comment type="caution">
    <text evidence="6">Lacks conserved residue(s) required for the propagation of feature annotation.</text>
</comment>
<feature type="transmembrane region" description="Helical" evidence="6">
    <location>
        <begin position="6"/>
        <end position="29"/>
    </location>
</feature>
<dbReference type="InterPro" id="IPR051119">
    <property type="entry name" value="Nematode_SR-like"/>
</dbReference>
<comment type="similarity">
    <text evidence="2 6">Belongs to the nematode receptor-like protein srg family.</text>
</comment>
<dbReference type="Pfam" id="PF02118">
    <property type="entry name" value="Srg"/>
    <property type="match status" value="1"/>
</dbReference>
<keyword evidence="4 6" id="KW-1133">Transmembrane helix</keyword>
<feature type="transmembrane region" description="Helical" evidence="6">
    <location>
        <begin position="135"/>
        <end position="154"/>
    </location>
</feature>
<dbReference type="AlphaFoldDB" id="A0AAV5T1Q2"/>
<keyword evidence="3 6" id="KW-0812">Transmembrane</keyword>
<dbReference type="EMBL" id="BTSX01000002">
    <property type="protein sequence ID" value="GMS86758.1"/>
    <property type="molecule type" value="Genomic_DNA"/>
</dbReference>
<dbReference type="Gene3D" id="1.20.1070.10">
    <property type="entry name" value="Rhodopsin 7-helix transmembrane proteins"/>
    <property type="match status" value="1"/>
</dbReference>
<reference evidence="7" key="1">
    <citation type="submission" date="2023-10" db="EMBL/GenBank/DDBJ databases">
        <title>Genome assembly of Pristionchus species.</title>
        <authorList>
            <person name="Yoshida K."/>
            <person name="Sommer R.J."/>
        </authorList>
    </citation>
    <scope>NUCLEOTIDE SEQUENCE</scope>
    <source>
        <strain evidence="7">RS0144</strain>
    </source>
</reference>
<evidence type="ECO:0000256" key="5">
    <source>
        <dbReference type="ARBA" id="ARBA00023136"/>
    </source>
</evidence>
<dbReference type="InterPro" id="IPR000609">
    <property type="entry name" value="7TM_GPCR_serpentine_rcpt_Srg"/>
</dbReference>
<dbReference type="GO" id="GO:0004888">
    <property type="term" value="F:transmembrane signaling receptor activity"/>
    <property type="evidence" value="ECO:0007669"/>
    <property type="project" value="InterPro"/>
</dbReference>
<dbReference type="SUPFAM" id="SSF81321">
    <property type="entry name" value="Family A G protein-coupled receptor-like"/>
    <property type="match status" value="1"/>
</dbReference>
<feature type="transmembrane region" description="Helical" evidence="6">
    <location>
        <begin position="166"/>
        <end position="190"/>
    </location>
</feature>
<evidence type="ECO:0000256" key="2">
    <source>
        <dbReference type="ARBA" id="ARBA00005692"/>
    </source>
</evidence>
<gene>
    <name evidence="7" type="ORF">PENTCL1PPCAC_8933</name>
</gene>
<evidence type="ECO:0000313" key="8">
    <source>
        <dbReference type="Proteomes" id="UP001432027"/>
    </source>
</evidence>
<accession>A0AAV5T1Q2</accession>
<feature type="non-terminal residue" evidence="7">
    <location>
        <position position="1"/>
    </location>
</feature>